<dbReference type="EMBL" id="JALMLT010000003">
    <property type="protein sequence ID" value="MDT8759754.1"/>
    <property type="molecule type" value="Genomic_DNA"/>
</dbReference>
<dbReference type="Pfam" id="PF00005">
    <property type="entry name" value="ABC_tran"/>
    <property type="match status" value="1"/>
</dbReference>
<feature type="transmembrane region" description="Helical" evidence="7">
    <location>
        <begin position="247"/>
        <end position="280"/>
    </location>
</feature>
<evidence type="ECO:0000256" key="3">
    <source>
        <dbReference type="ARBA" id="ARBA00022741"/>
    </source>
</evidence>
<feature type="transmembrane region" description="Helical" evidence="7">
    <location>
        <begin position="158"/>
        <end position="177"/>
    </location>
</feature>
<keyword evidence="2 7" id="KW-0812">Transmembrane</keyword>
<dbReference type="InterPro" id="IPR039421">
    <property type="entry name" value="Type_1_exporter"/>
</dbReference>
<dbReference type="InterPro" id="IPR036640">
    <property type="entry name" value="ABC1_TM_sf"/>
</dbReference>
<comment type="subcellular location">
    <subcellularLocation>
        <location evidence="1">Cell membrane</location>
        <topology evidence="1">Multi-pass membrane protein</topology>
    </subcellularLocation>
</comment>
<evidence type="ECO:0000313" key="10">
    <source>
        <dbReference type="EMBL" id="MDT8759754.1"/>
    </source>
</evidence>
<dbReference type="PROSITE" id="PS00211">
    <property type="entry name" value="ABC_TRANSPORTER_1"/>
    <property type="match status" value="1"/>
</dbReference>
<dbReference type="InterPro" id="IPR017871">
    <property type="entry name" value="ABC_transporter-like_CS"/>
</dbReference>
<dbReference type="PANTHER" id="PTHR24221:SF654">
    <property type="entry name" value="ATP-BINDING CASSETTE SUB-FAMILY B MEMBER 6"/>
    <property type="match status" value="1"/>
</dbReference>
<feature type="domain" description="ABC transmembrane type-1" evidence="9">
    <location>
        <begin position="1"/>
        <end position="298"/>
    </location>
</feature>
<feature type="transmembrane region" description="Helical" evidence="7">
    <location>
        <begin position="124"/>
        <end position="152"/>
    </location>
</feature>
<name>A0ABU3N5G1_9SPHN</name>
<evidence type="ECO:0000256" key="4">
    <source>
        <dbReference type="ARBA" id="ARBA00022840"/>
    </source>
</evidence>
<dbReference type="InterPro" id="IPR011527">
    <property type="entry name" value="ABC1_TM_dom"/>
</dbReference>
<reference evidence="10" key="1">
    <citation type="submission" date="2022-04" db="EMBL/GenBank/DDBJ databases">
        <title>Tomato heritable bacteria conferring resistance against bacterial wilt.</title>
        <authorList>
            <person name="Yin J."/>
        </authorList>
    </citation>
    <scope>NUCLEOTIDE SEQUENCE</scope>
    <source>
        <strain evidence="10">Cra20</strain>
    </source>
</reference>
<protein>
    <submittedName>
        <fullName evidence="10">ABC transporter ATP-binding protein/permease</fullName>
    </submittedName>
</protein>
<dbReference type="SMART" id="SM00382">
    <property type="entry name" value="AAA"/>
    <property type="match status" value="1"/>
</dbReference>
<evidence type="ECO:0000256" key="6">
    <source>
        <dbReference type="ARBA" id="ARBA00023136"/>
    </source>
</evidence>
<sequence>MPILLAVAGTAAEGVGLMLLAPMIGVLALSTGNKAASGGYAGMLASHLPAGKAAQTLILILMFGVVMVLRSVLVVARDISLARLHAAFLERTRMSVLERVAGAGWNKIASLQHGRVSHLLSADFHAFTLAGTSLINLCLSAIMLAMLIAVAFTLSPMLAATMSLFLASLAAILYPTLSIARRSGAGLADLGQRMTSDLGQFLAGLKPALASNLEAEFVAHIRRLQQDQVRQLVSFARKQSEARATTLLAAGMAAAVALSVGGVVLGVAAPELLAMLVVLARMGGPCLQFQQSLQLLHHNLPIYTRIKQLERELHCNSESALPPSPPPSAGTISLAAITYLHQDGGGGVRDLHLTIPRGAFVAIVGGSGSGKTTLADLLAGLLVPQAGEIRIGGTLLTPANAAAWRDVISYLPQDPFLINDTVRRNLLWGNEQADDAALPAALHIVAADGVVNARPEGLDTLVGERGILLSGGERQRIALGRALLRRPRLMILDEATNALDCDTERRVLSNLAALQDRPTIVAISHRAEVLDLFDEVYRMEAGRLD</sequence>
<dbReference type="InterPro" id="IPR003439">
    <property type="entry name" value="ABC_transporter-like_ATP-bd"/>
</dbReference>
<keyword evidence="6 7" id="KW-0472">Membrane</keyword>
<evidence type="ECO:0000259" key="8">
    <source>
        <dbReference type="PROSITE" id="PS50893"/>
    </source>
</evidence>
<evidence type="ECO:0000256" key="1">
    <source>
        <dbReference type="ARBA" id="ARBA00004651"/>
    </source>
</evidence>
<dbReference type="PROSITE" id="PS50929">
    <property type="entry name" value="ABC_TM1F"/>
    <property type="match status" value="1"/>
</dbReference>
<accession>A0ABU3N5G1</accession>
<proteinExistence type="predicted"/>
<dbReference type="PANTHER" id="PTHR24221">
    <property type="entry name" value="ATP-BINDING CASSETTE SUB-FAMILY B"/>
    <property type="match status" value="1"/>
</dbReference>
<evidence type="ECO:0000256" key="5">
    <source>
        <dbReference type="ARBA" id="ARBA00022989"/>
    </source>
</evidence>
<feature type="transmembrane region" description="Helical" evidence="7">
    <location>
        <begin position="54"/>
        <end position="76"/>
    </location>
</feature>
<dbReference type="Gene3D" id="1.20.1560.10">
    <property type="entry name" value="ABC transporter type 1, transmembrane domain"/>
    <property type="match status" value="1"/>
</dbReference>
<dbReference type="PROSITE" id="PS50893">
    <property type="entry name" value="ABC_TRANSPORTER_2"/>
    <property type="match status" value="1"/>
</dbReference>
<comment type="caution">
    <text evidence="10">The sequence shown here is derived from an EMBL/GenBank/DDBJ whole genome shotgun (WGS) entry which is preliminary data.</text>
</comment>
<organism evidence="10">
    <name type="scientific">Sphingomonas psychrotolerans</name>
    <dbReference type="NCBI Taxonomy" id="1327635"/>
    <lineage>
        <taxon>Bacteria</taxon>
        <taxon>Pseudomonadati</taxon>
        <taxon>Pseudomonadota</taxon>
        <taxon>Alphaproteobacteria</taxon>
        <taxon>Sphingomonadales</taxon>
        <taxon>Sphingomonadaceae</taxon>
        <taxon>Sphingomonas</taxon>
    </lineage>
</organism>
<keyword evidence="3" id="KW-0547">Nucleotide-binding</keyword>
<evidence type="ECO:0000256" key="2">
    <source>
        <dbReference type="ARBA" id="ARBA00022692"/>
    </source>
</evidence>
<dbReference type="SUPFAM" id="SSF90123">
    <property type="entry name" value="ABC transporter transmembrane region"/>
    <property type="match status" value="1"/>
</dbReference>
<dbReference type="InterPro" id="IPR003593">
    <property type="entry name" value="AAA+_ATPase"/>
</dbReference>
<evidence type="ECO:0000256" key="7">
    <source>
        <dbReference type="SAM" id="Phobius"/>
    </source>
</evidence>
<dbReference type="CDD" id="cd03228">
    <property type="entry name" value="ABCC_MRP_Like"/>
    <property type="match status" value="1"/>
</dbReference>
<gene>
    <name evidence="10" type="ORF">MZO42_13710</name>
</gene>
<dbReference type="GO" id="GO:0005524">
    <property type="term" value="F:ATP binding"/>
    <property type="evidence" value="ECO:0007669"/>
    <property type="project" value="UniProtKB-KW"/>
</dbReference>
<dbReference type="Gene3D" id="3.40.50.300">
    <property type="entry name" value="P-loop containing nucleotide triphosphate hydrolases"/>
    <property type="match status" value="1"/>
</dbReference>
<dbReference type="SUPFAM" id="SSF52540">
    <property type="entry name" value="P-loop containing nucleoside triphosphate hydrolases"/>
    <property type="match status" value="1"/>
</dbReference>
<feature type="domain" description="ABC transporter" evidence="8">
    <location>
        <begin position="332"/>
        <end position="545"/>
    </location>
</feature>
<evidence type="ECO:0000259" key="9">
    <source>
        <dbReference type="PROSITE" id="PS50929"/>
    </source>
</evidence>
<dbReference type="InterPro" id="IPR027417">
    <property type="entry name" value="P-loop_NTPase"/>
</dbReference>
<keyword evidence="5 7" id="KW-1133">Transmembrane helix</keyword>
<keyword evidence="4 10" id="KW-0067">ATP-binding</keyword>